<dbReference type="EMBL" id="JAQQWP010000001">
    <property type="protein sequence ID" value="KAK8132186.1"/>
    <property type="molecule type" value="Genomic_DNA"/>
</dbReference>
<comment type="caution">
    <text evidence="7">The sequence shown here is derived from an EMBL/GenBank/DDBJ whole genome shotgun (WGS) entry which is preliminary data.</text>
</comment>
<feature type="region of interest" description="Disordered" evidence="5">
    <location>
        <begin position="127"/>
        <end position="190"/>
    </location>
</feature>
<proteinExistence type="predicted"/>
<gene>
    <name evidence="7" type="ORF">PG999_000359</name>
</gene>
<dbReference type="GO" id="GO:0016020">
    <property type="term" value="C:membrane"/>
    <property type="evidence" value="ECO:0007669"/>
    <property type="project" value="UniProtKB-SubCell"/>
</dbReference>
<sequence length="190" mass="19825">MESSPAVGEDHTFYGCGAGWTAGTIYRMLPVVTSITSTSFAATTTAPSDSTLTPPAVPRPTSSEPARNTDAAATSAPSQAWIAGVVAGPIVGCLLVALLVWWIMRYRMKRIGAAAVAGPSTSQYGYPHQSMPHMSQPPPPQGAAPAYEWDPHNKHASTVSGGLPGARHELSNVPGTTDHGGVVYELHHGR</sequence>
<evidence type="ECO:0000256" key="2">
    <source>
        <dbReference type="ARBA" id="ARBA00022692"/>
    </source>
</evidence>
<evidence type="ECO:0000256" key="3">
    <source>
        <dbReference type="ARBA" id="ARBA00022989"/>
    </source>
</evidence>
<keyword evidence="4 6" id="KW-0472">Membrane</keyword>
<feature type="compositionally biased region" description="Low complexity" evidence="5">
    <location>
        <begin position="43"/>
        <end position="54"/>
    </location>
</feature>
<evidence type="ECO:0000256" key="4">
    <source>
        <dbReference type="ARBA" id="ARBA00023136"/>
    </source>
</evidence>
<accession>A0AAW0RBP6</accession>
<feature type="transmembrane region" description="Helical" evidence="6">
    <location>
        <begin position="80"/>
        <end position="103"/>
    </location>
</feature>
<evidence type="ECO:0000256" key="6">
    <source>
        <dbReference type="SAM" id="Phobius"/>
    </source>
</evidence>
<dbReference type="GO" id="GO:0071944">
    <property type="term" value="C:cell periphery"/>
    <property type="evidence" value="ECO:0007669"/>
    <property type="project" value="UniProtKB-ARBA"/>
</dbReference>
<keyword evidence="8" id="KW-1185">Reference proteome</keyword>
<organism evidence="7 8">
    <name type="scientific">Apiospora kogelbergensis</name>
    <dbReference type="NCBI Taxonomy" id="1337665"/>
    <lineage>
        <taxon>Eukaryota</taxon>
        <taxon>Fungi</taxon>
        <taxon>Dikarya</taxon>
        <taxon>Ascomycota</taxon>
        <taxon>Pezizomycotina</taxon>
        <taxon>Sordariomycetes</taxon>
        <taxon>Xylariomycetidae</taxon>
        <taxon>Amphisphaeriales</taxon>
        <taxon>Apiosporaceae</taxon>
        <taxon>Apiospora</taxon>
    </lineage>
</organism>
<dbReference type="Proteomes" id="UP001392437">
    <property type="component" value="Unassembled WGS sequence"/>
</dbReference>
<protein>
    <submittedName>
        <fullName evidence="7">Uncharacterized protein</fullName>
    </submittedName>
</protein>
<dbReference type="AlphaFoldDB" id="A0AAW0RBP6"/>
<feature type="region of interest" description="Disordered" evidence="5">
    <location>
        <begin position="43"/>
        <end position="72"/>
    </location>
</feature>
<dbReference type="PANTHER" id="PTHR15549">
    <property type="entry name" value="PAIRED IMMUNOGLOBULIN-LIKE TYPE 2 RECEPTOR"/>
    <property type="match status" value="1"/>
</dbReference>
<keyword evidence="2 6" id="KW-0812">Transmembrane</keyword>
<evidence type="ECO:0000313" key="8">
    <source>
        <dbReference type="Proteomes" id="UP001392437"/>
    </source>
</evidence>
<evidence type="ECO:0000313" key="7">
    <source>
        <dbReference type="EMBL" id="KAK8132186.1"/>
    </source>
</evidence>
<keyword evidence="3 6" id="KW-1133">Transmembrane helix</keyword>
<dbReference type="PANTHER" id="PTHR15549:SF26">
    <property type="entry name" value="AXIAL BUDDING PATTERN PROTEIN 2-RELATED"/>
    <property type="match status" value="1"/>
</dbReference>
<evidence type="ECO:0000256" key="5">
    <source>
        <dbReference type="SAM" id="MobiDB-lite"/>
    </source>
</evidence>
<feature type="compositionally biased region" description="Polar residues" evidence="5">
    <location>
        <begin position="60"/>
        <end position="72"/>
    </location>
</feature>
<dbReference type="InterPro" id="IPR051694">
    <property type="entry name" value="Immunoregulatory_rcpt-like"/>
</dbReference>
<comment type="subcellular location">
    <subcellularLocation>
        <location evidence="1">Membrane</location>
        <topology evidence="1">Single-pass membrane protein</topology>
    </subcellularLocation>
</comment>
<evidence type="ECO:0000256" key="1">
    <source>
        <dbReference type="ARBA" id="ARBA00004167"/>
    </source>
</evidence>
<name>A0AAW0RBP6_9PEZI</name>
<reference evidence="7 8" key="1">
    <citation type="submission" date="2023-01" db="EMBL/GenBank/DDBJ databases">
        <title>Analysis of 21 Apiospora genomes using comparative genomics revels a genus with tremendous synthesis potential of carbohydrate active enzymes and secondary metabolites.</title>
        <authorList>
            <person name="Sorensen T."/>
        </authorList>
    </citation>
    <scope>NUCLEOTIDE SEQUENCE [LARGE SCALE GENOMIC DNA]</scope>
    <source>
        <strain evidence="7 8">CBS 117206</strain>
    </source>
</reference>